<proteinExistence type="predicted"/>
<reference evidence="2" key="1">
    <citation type="submission" date="2017-07" db="EMBL/GenBank/DDBJ databases">
        <title>Taro Niue Genome Assembly and Annotation.</title>
        <authorList>
            <person name="Atibalentja N."/>
            <person name="Keating K."/>
            <person name="Fields C.J."/>
        </authorList>
    </citation>
    <scope>NUCLEOTIDE SEQUENCE</scope>
    <source>
        <strain evidence="2">Niue_2</strain>
        <tissue evidence="2">Leaf</tissue>
    </source>
</reference>
<feature type="compositionally biased region" description="Basic and acidic residues" evidence="1">
    <location>
        <begin position="118"/>
        <end position="133"/>
    </location>
</feature>
<gene>
    <name evidence="2" type="ORF">Taro_008210</name>
</gene>
<name>A0A843U1Q5_COLES</name>
<feature type="non-terminal residue" evidence="2">
    <location>
        <position position="1"/>
    </location>
</feature>
<evidence type="ECO:0000313" key="2">
    <source>
        <dbReference type="EMBL" id="MQL75820.1"/>
    </source>
</evidence>
<dbReference type="Proteomes" id="UP000652761">
    <property type="component" value="Unassembled WGS sequence"/>
</dbReference>
<dbReference type="AlphaFoldDB" id="A0A843U1Q5"/>
<organism evidence="2 3">
    <name type="scientific">Colocasia esculenta</name>
    <name type="common">Wild taro</name>
    <name type="synonym">Arum esculentum</name>
    <dbReference type="NCBI Taxonomy" id="4460"/>
    <lineage>
        <taxon>Eukaryota</taxon>
        <taxon>Viridiplantae</taxon>
        <taxon>Streptophyta</taxon>
        <taxon>Embryophyta</taxon>
        <taxon>Tracheophyta</taxon>
        <taxon>Spermatophyta</taxon>
        <taxon>Magnoliopsida</taxon>
        <taxon>Liliopsida</taxon>
        <taxon>Araceae</taxon>
        <taxon>Aroideae</taxon>
        <taxon>Colocasieae</taxon>
        <taxon>Colocasia</taxon>
    </lineage>
</organism>
<comment type="caution">
    <text evidence="2">The sequence shown here is derived from an EMBL/GenBank/DDBJ whole genome shotgun (WGS) entry which is preliminary data.</text>
</comment>
<feature type="compositionally biased region" description="Basic residues" evidence="1">
    <location>
        <begin position="146"/>
        <end position="174"/>
    </location>
</feature>
<keyword evidence="3" id="KW-1185">Reference proteome</keyword>
<protein>
    <submittedName>
        <fullName evidence="2">Uncharacterized protein</fullName>
    </submittedName>
</protein>
<feature type="non-terminal residue" evidence="2">
    <location>
        <position position="258"/>
    </location>
</feature>
<feature type="compositionally biased region" description="Basic and acidic residues" evidence="1">
    <location>
        <begin position="188"/>
        <end position="203"/>
    </location>
</feature>
<evidence type="ECO:0000313" key="3">
    <source>
        <dbReference type="Proteomes" id="UP000652761"/>
    </source>
</evidence>
<sequence length="258" mass="28614">SDGQHSPSKPPQSTTVCSGLFSVLPISYLSLSFFPARLLFPATRTRGAAEEGGSSNGSNTLHPLPLLLLQALLRSLRPPPPHSYSPQVPLPRPRSLPPALQTGLLPSLAARRRRRAPARGETRRGHQQADPRGRQVPRGLPSGPPRHLRRLFRPGRRRPRRGIRRRWGGRRRRGCGGEDGVRRRHRGRAEQRQDRDHQGHPGADEPSAQGGEGADRGAAEEVQGGCLEGGGRGSQEAARRGRRQDRDRKFSEEWKQQR</sequence>
<accession>A0A843U1Q5</accession>
<dbReference type="EMBL" id="NMUH01000267">
    <property type="protein sequence ID" value="MQL75820.1"/>
    <property type="molecule type" value="Genomic_DNA"/>
</dbReference>
<evidence type="ECO:0000256" key="1">
    <source>
        <dbReference type="SAM" id="MobiDB-lite"/>
    </source>
</evidence>
<feature type="compositionally biased region" description="Basic and acidic residues" evidence="1">
    <location>
        <begin position="244"/>
        <end position="258"/>
    </location>
</feature>
<feature type="region of interest" description="Disordered" evidence="1">
    <location>
        <begin position="78"/>
        <end position="258"/>
    </location>
</feature>
<feature type="compositionally biased region" description="Pro residues" evidence="1">
    <location>
        <begin position="78"/>
        <end position="96"/>
    </location>
</feature>